<keyword evidence="9" id="KW-0723">Serine/threonine-protein kinase</keyword>
<keyword evidence="4 5" id="KW-0067">ATP-binding</keyword>
<keyword evidence="3 9" id="KW-0418">Kinase</keyword>
<evidence type="ECO:0000256" key="2">
    <source>
        <dbReference type="ARBA" id="ARBA00022741"/>
    </source>
</evidence>
<feature type="transmembrane region" description="Helical" evidence="7">
    <location>
        <begin position="398"/>
        <end position="419"/>
    </location>
</feature>
<dbReference type="CDD" id="cd14014">
    <property type="entry name" value="STKc_PknB_like"/>
    <property type="match status" value="1"/>
</dbReference>
<dbReference type="InterPro" id="IPR011009">
    <property type="entry name" value="Kinase-like_dom_sf"/>
</dbReference>
<dbReference type="STRING" id="1391654.AKJ09_11407"/>
<proteinExistence type="predicted"/>
<protein>
    <submittedName>
        <fullName evidence="9">Serine/threonine protein kinase</fullName>
    </submittedName>
</protein>
<dbReference type="PROSITE" id="PS00109">
    <property type="entry name" value="PROTEIN_KINASE_TYR"/>
    <property type="match status" value="1"/>
</dbReference>
<evidence type="ECO:0000256" key="5">
    <source>
        <dbReference type="PROSITE-ProRule" id="PRU10141"/>
    </source>
</evidence>
<dbReference type="PANTHER" id="PTHR43289:SF6">
    <property type="entry name" value="SERINE_THREONINE-PROTEIN KINASE NEKL-3"/>
    <property type="match status" value="1"/>
</dbReference>
<gene>
    <name evidence="9" type="ORF">AKJ09_11407</name>
</gene>
<keyword evidence="7" id="KW-1133">Transmembrane helix</keyword>
<dbReference type="InterPro" id="IPR008266">
    <property type="entry name" value="Tyr_kinase_AS"/>
</dbReference>
<keyword evidence="7" id="KW-0812">Transmembrane</keyword>
<accession>A0A0K1QG58</accession>
<dbReference type="AlphaFoldDB" id="A0A0K1QG58"/>
<dbReference type="PROSITE" id="PS00107">
    <property type="entry name" value="PROTEIN_KINASE_ATP"/>
    <property type="match status" value="1"/>
</dbReference>
<dbReference type="SUPFAM" id="SSF56112">
    <property type="entry name" value="Protein kinase-like (PK-like)"/>
    <property type="match status" value="1"/>
</dbReference>
<dbReference type="KEGG" id="llu:AKJ09_11407"/>
<name>A0A0K1QG58_9BACT</name>
<evidence type="ECO:0000256" key="3">
    <source>
        <dbReference type="ARBA" id="ARBA00022777"/>
    </source>
</evidence>
<evidence type="ECO:0000313" key="9">
    <source>
        <dbReference type="EMBL" id="AKV04744.1"/>
    </source>
</evidence>
<dbReference type="GO" id="GO:0005524">
    <property type="term" value="F:ATP binding"/>
    <property type="evidence" value="ECO:0007669"/>
    <property type="project" value="UniProtKB-UniRule"/>
</dbReference>
<evidence type="ECO:0000259" key="8">
    <source>
        <dbReference type="PROSITE" id="PS50011"/>
    </source>
</evidence>
<dbReference type="Gene3D" id="1.10.510.10">
    <property type="entry name" value="Transferase(Phosphotransferase) domain 1"/>
    <property type="match status" value="1"/>
</dbReference>
<feature type="region of interest" description="Disordered" evidence="6">
    <location>
        <begin position="545"/>
        <end position="594"/>
    </location>
</feature>
<keyword evidence="1" id="KW-0808">Transferase</keyword>
<keyword evidence="10" id="KW-1185">Reference proteome</keyword>
<dbReference type="PATRIC" id="fig|1391654.3.peg.11577"/>
<keyword evidence="2 5" id="KW-0547">Nucleotide-binding</keyword>
<dbReference type="EMBL" id="CP012333">
    <property type="protein sequence ID" value="AKV04744.1"/>
    <property type="molecule type" value="Genomic_DNA"/>
</dbReference>
<dbReference type="Pfam" id="PF00069">
    <property type="entry name" value="Pkinase"/>
    <property type="match status" value="1"/>
</dbReference>
<evidence type="ECO:0000256" key="4">
    <source>
        <dbReference type="ARBA" id="ARBA00022840"/>
    </source>
</evidence>
<dbReference type="InterPro" id="IPR000719">
    <property type="entry name" value="Prot_kinase_dom"/>
</dbReference>
<evidence type="ECO:0000256" key="1">
    <source>
        <dbReference type="ARBA" id="ARBA00022679"/>
    </source>
</evidence>
<evidence type="ECO:0000313" key="10">
    <source>
        <dbReference type="Proteomes" id="UP000064967"/>
    </source>
</evidence>
<keyword evidence="7" id="KW-0472">Membrane</keyword>
<evidence type="ECO:0000256" key="6">
    <source>
        <dbReference type="SAM" id="MobiDB-lite"/>
    </source>
</evidence>
<dbReference type="GO" id="GO:0004674">
    <property type="term" value="F:protein serine/threonine kinase activity"/>
    <property type="evidence" value="ECO:0007669"/>
    <property type="project" value="UniProtKB-KW"/>
</dbReference>
<dbReference type="Proteomes" id="UP000064967">
    <property type="component" value="Chromosome"/>
</dbReference>
<dbReference type="PANTHER" id="PTHR43289">
    <property type="entry name" value="MITOGEN-ACTIVATED PROTEIN KINASE KINASE KINASE 20-RELATED"/>
    <property type="match status" value="1"/>
</dbReference>
<feature type="compositionally biased region" description="Basic and acidic residues" evidence="6">
    <location>
        <begin position="381"/>
        <end position="390"/>
    </location>
</feature>
<evidence type="ECO:0000256" key="7">
    <source>
        <dbReference type="SAM" id="Phobius"/>
    </source>
</evidence>
<feature type="binding site" evidence="5">
    <location>
        <position position="61"/>
    </location>
    <ligand>
        <name>ATP</name>
        <dbReference type="ChEBI" id="CHEBI:30616"/>
    </ligand>
</feature>
<dbReference type="PROSITE" id="PS50011">
    <property type="entry name" value="PROTEIN_KINASE_DOM"/>
    <property type="match status" value="1"/>
</dbReference>
<reference evidence="9 10" key="1">
    <citation type="submission" date="2015-08" db="EMBL/GenBank/DDBJ databases">
        <authorList>
            <person name="Babu N.S."/>
            <person name="Beckwith C.J."/>
            <person name="Beseler K.G."/>
            <person name="Brison A."/>
            <person name="Carone J.V."/>
            <person name="Caskin T.P."/>
            <person name="Diamond M."/>
            <person name="Durham M.E."/>
            <person name="Foxe J.M."/>
            <person name="Go M."/>
            <person name="Henderson B.A."/>
            <person name="Jones I.B."/>
            <person name="McGettigan J.A."/>
            <person name="Micheletti S.J."/>
            <person name="Nasrallah M.E."/>
            <person name="Ortiz D."/>
            <person name="Piller C.R."/>
            <person name="Privatt S.R."/>
            <person name="Schneider S.L."/>
            <person name="Sharp S."/>
            <person name="Smith T.C."/>
            <person name="Stanton J.D."/>
            <person name="Ullery H.E."/>
            <person name="Wilson R.J."/>
            <person name="Serrano M.G."/>
            <person name="Buck G."/>
            <person name="Lee V."/>
            <person name="Wang Y."/>
            <person name="Carvalho R."/>
            <person name="Voegtly L."/>
            <person name="Shi R."/>
            <person name="Duckworth R."/>
            <person name="Johnson A."/>
            <person name="Loviza R."/>
            <person name="Walstead R."/>
            <person name="Shah Z."/>
            <person name="Kiflezghi M."/>
            <person name="Wade K."/>
            <person name="Ball S.L."/>
            <person name="Bradley K.W."/>
            <person name="Asai D.J."/>
            <person name="Bowman C.A."/>
            <person name="Russell D.A."/>
            <person name="Pope W.H."/>
            <person name="Jacobs-Sera D."/>
            <person name="Hendrix R.W."/>
            <person name="Hatfull G.F."/>
        </authorList>
    </citation>
    <scope>NUCLEOTIDE SEQUENCE [LARGE SCALE GENOMIC DNA]</scope>
    <source>
        <strain evidence="9 10">DSM 27648</strain>
    </source>
</reference>
<feature type="region of interest" description="Disordered" evidence="6">
    <location>
        <begin position="344"/>
        <end position="393"/>
    </location>
</feature>
<dbReference type="Gene3D" id="3.30.200.20">
    <property type="entry name" value="Phosphorylase Kinase, domain 1"/>
    <property type="match status" value="1"/>
</dbReference>
<sequence>MRRSPYTHGTVGMPQHELDEMLPGAGDALGPYELVTPVGAGGMARVWVARVRATGQLVAVKTLLPQLAENVSFQEMFLDEAHIAGRIAHPNVCATFDLGQHDKTLYLAMEWIDGPSLMRVLRPHGDAHSDNDGAPRIPIKPRLAARIVADTCAGLHAAHELVAEDGRPLAVVHRDVSPHNVLLTSTGLIKVTDFGVAKAIGKSHMTVAGQLKGKLAYMAPEQLMGGGIDRRADVFALGCVLYEITTGQRPFVGEHDPQVMAQIMIGNYELPTSVIADYPKELEAIVVKALANEPENRFQSAEQMRKALEGWLRTSGPPVMPPQVAALIRERCGAELDARARMLATSGVGPASGTTPARSDTHRVPEPRPSGRISDNGAALDRGRRSRPTEDQPTSRGVLWFVVAAFIGASLGLGVLVLARSMRKAKRLAAASAIELDASSPSSPSSRAMPFGAQTAPNGIVLPVMASAVPAEPIRSRPAAVRLHVQPETALLVVDGVVLPRGTDTIARPSDGGASTVLVRSENHEDTIVVVDSATPDDVEVALLPRTHQDGKVDNKPGEKAAERPSVIKPKSNENGTSGGAADPTTEAPPNPYD</sequence>
<dbReference type="InterPro" id="IPR017441">
    <property type="entry name" value="Protein_kinase_ATP_BS"/>
</dbReference>
<feature type="domain" description="Protein kinase" evidence="8">
    <location>
        <begin position="32"/>
        <end position="312"/>
    </location>
</feature>
<organism evidence="9 10">
    <name type="scientific">Labilithrix luteola</name>
    <dbReference type="NCBI Taxonomy" id="1391654"/>
    <lineage>
        <taxon>Bacteria</taxon>
        <taxon>Pseudomonadati</taxon>
        <taxon>Myxococcota</taxon>
        <taxon>Polyangia</taxon>
        <taxon>Polyangiales</taxon>
        <taxon>Labilitrichaceae</taxon>
        <taxon>Labilithrix</taxon>
    </lineage>
</organism>
<feature type="compositionally biased region" description="Basic and acidic residues" evidence="6">
    <location>
        <begin position="547"/>
        <end position="563"/>
    </location>
</feature>